<dbReference type="PANTHER" id="PTHR30572:SF4">
    <property type="entry name" value="ABC TRANSPORTER PERMEASE YTRF"/>
    <property type="match status" value="1"/>
</dbReference>
<feature type="domain" description="ABC3 transporter permease C-terminal" evidence="8">
    <location>
        <begin position="296"/>
        <end position="407"/>
    </location>
</feature>
<organism evidence="10 11">
    <name type="scientific">Xanthocytophaga agilis</name>
    <dbReference type="NCBI Taxonomy" id="3048010"/>
    <lineage>
        <taxon>Bacteria</taxon>
        <taxon>Pseudomonadati</taxon>
        <taxon>Bacteroidota</taxon>
        <taxon>Cytophagia</taxon>
        <taxon>Cytophagales</taxon>
        <taxon>Rhodocytophagaceae</taxon>
        <taxon>Xanthocytophaga</taxon>
    </lineage>
</organism>
<dbReference type="AlphaFoldDB" id="A0AAE3RCW4"/>
<accession>A0AAE3RCW4</accession>
<dbReference type="Pfam" id="PF12704">
    <property type="entry name" value="MacB_PCD"/>
    <property type="match status" value="1"/>
</dbReference>
<dbReference type="InterPro" id="IPR050250">
    <property type="entry name" value="Macrolide_Exporter_MacB"/>
</dbReference>
<evidence type="ECO:0000256" key="6">
    <source>
        <dbReference type="ARBA" id="ARBA00038076"/>
    </source>
</evidence>
<evidence type="ECO:0000259" key="8">
    <source>
        <dbReference type="Pfam" id="PF02687"/>
    </source>
</evidence>
<keyword evidence="2" id="KW-1003">Cell membrane</keyword>
<feature type="transmembrane region" description="Helical" evidence="7">
    <location>
        <begin position="336"/>
        <end position="368"/>
    </location>
</feature>
<evidence type="ECO:0000313" key="11">
    <source>
        <dbReference type="Proteomes" id="UP001232063"/>
    </source>
</evidence>
<keyword evidence="3 7" id="KW-0812">Transmembrane</keyword>
<dbReference type="PANTHER" id="PTHR30572">
    <property type="entry name" value="MEMBRANE COMPONENT OF TRANSPORTER-RELATED"/>
    <property type="match status" value="1"/>
</dbReference>
<feature type="transmembrane region" description="Helical" evidence="7">
    <location>
        <begin position="289"/>
        <end position="315"/>
    </location>
</feature>
<dbReference type="GO" id="GO:0022857">
    <property type="term" value="F:transmembrane transporter activity"/>
    <property type="evidence" value="ECO:0007669"/>
    <property type="project" value="TreeGrafter"/>
</dbReference>
<dbReference type="InterPro" id="IPR003838">
    <property type="entry name" value="ABC3_permease_C"/>
</dbReference>
<feature type="transmembrane region" description="Helical" evidence="7">
    <location>
        <begin position="23"/>
        <end position="47"/>
    </location>
</feature>
<evidence type="ECO:0000256" key="2">
    <source>
        <dbReference type="ARBA" id="ARBA00022475"/>
    </source>
</evidence>
<feature type="domain" description="MacB-like periplasmic core" evidence="9">
    <location>
        <begin position="26"/>
        <end position="254"/>
    </location>
</feature>
<comment type="subcellular location">
    <subcellularLocation>
        <location evidence="1">Cell membrane</location>
        <topology evidence="1">Multi-pass membrane protein</topology>
    </subcellularLocation>
</comment>
<protein>
    <submittedName>
        <fullName evidence="10">ABC transporter permease</fullName>
    </submittedName>
</protein>
<keyword evidence="11" id="KW-1185">Reference proteome</keyword>
<proteinExistence type="inferred from homology"/>
<dbReference type="Proteomes" id="UP001232063">
    <property type="component" value="Unassembled WGS sequence"/>
</dbReference>
<reference evidence="10" key="1">
    <citation type="submission" date="2023-05" db="EMBL/GenBank/DDBJ databases">
        <authorList>
            <person name="Zhang X."/>
        </authorList>
    </citation>
    <scope>NUCLEOTIDE SEQUENCE</scope>
    <source>
        <strain evidence="10">BD1B2-1</strain>
    </source>
</reference>
<evidence type="ECO:0000313" key="10">
    <source>
        <dbReference type="EMBL" id="MDJ1505552.1"/>
    </source>
</evidence>
<evidence type="ECO:0000256" key="3">
    <source>
        <dbReference type="ARBA" id="ARBA00022692"/>
    </source>
</evidence>
<dbReference type="Pfam" id="PF02687">
    <property type="entry name" value="FtsX"/>
    <property type="match status" value="1"/>
</dbReference>
<sequence length="414" mass="45319">MRIYIQLMFESFRFAWEALRSNLLRTILSLLGVTVGIFAIIAVFVLVDSMEKNVKDNLAFLGDRTMYVQKWPFGFGGPYPWWKYVNRPSVNYAEYEFLSKRVTMAEAVAIFDQQGGITMKNGSSSIGNITVLGVTESYQTIVEIPLGDGRFFNELESTAARQVAIIGADIVDALFPGIDPIGKTFKMDGLNFVVIGTMKKQGESLLGGPDFDVACFVPYGTFDKLYHTKNSDPAICIRGLETDKGMEELEAEVTGLMRTRRSLKPIEEDSFSINRTEQVVAAVEGIFGALYTGGAVISFFSLLVGGFGIANIMFVSVRERTNIIGIQKSLGAKNAFILYQFLFEAVFLSVLGGLAGLFLVFLLTFIPFGSLELVMRANNIILGISVSAVIGTLAGIIPAAIAARMDPVIAIRSK</sequence>
<comment type="caution">
    <text evidence="10">The sequence shown here is derived from an EMBL/GenBank/DDBJ whole genome shotgun (WGS) entry which is preliminary data.</text>
</comment>
<evidence type="ECO:0000256" key="7">
    <source>
        <dbReference type="SAM" id="Phobius"/>
    </source>
</evidence>
<dbReference type="InterPro" id="IPR025857">
    <property type="entry name" value="MacB_PCD"/>
</dbReference>
<keyword evidence="5 7" id="KW-0472">Membrane</keyword>
<evidence type="ECO:0000256" key="5">
    <source>
        <dbReference type="ARBA" id="ARBA00023136"/>
    </source>
</evidence>
<name>A0AAE3RCW4_9BACT</name>
<evidence type="ECO:0000256" key="4">
    <source>
        <dbReference type="ARBA" id="ARBA00022989"/>
    </source>
</evidence>
<keyword evidence="4 7" id="KW-1133">Transmembrane helix</keyword>
<gene>
    <name evidence="10" type="ORF">QNI22_33155</name>
</gene>
<comment type="similarity">
    <text evidence="6">Belongs to the ABC-4 integral membrane protein family.</text>
</comment>
<dbReference type="GO" id="GO:0005886">
    <property type="term" value="C:plasma membrane"/>
    <property type="evidence" value="ECO:0007669"/>
    <property type="project" value="UniProtKB-SubCell"/>
</dbReference>
<evidence type="ECO:0000256" key="1">
    <source>
        <dbReference type="ARBA" id="ARBA00004651"/>
    </source>
</evidence>
<feature type="transmembrane region" description="Helical" evidence="7">
    <location>
        <begin position="380"/>
        <end position="403"/>
    </location>
</feature>
<dbReference type="EMBL" id="JASJOU010000016">
    <property type="protein sequence ID" value="MDJ1505552.1"/>
    <property type="molecule type" value="Genomic_DNA"/>
</dbReference>
<evidence type="ECO:0000259" key="9">
    <source>
        <dbReference type="Pfam" id="PF12704"/>
    </source>
</evidence>